<evidence type="ECO:0000256" key="1">
    <source>
        <dbReference type="ARBA" id="ARBA00023015"/>
    </source>
</evidence>
<keyword evidence="1" id="KW-0805">Transcription regulation</keyword>
<evidence type="ECO:0000259" key="4">
    <source>
        <dbReference type="PROSITE" id="PS50280"/>
    </source>
</evidence>
<dbReference type="InterPro" id="IPR001214">
    <property type="entry name" value="SET_dom"/>
</dbReference>
<dbReference type="SMART" id="SM00317">
    <property type="entry name" value="SET"/>
    <property type="match status" value="1"/>
</dbReference>
<keyword evidence="2" id="KW-0804">Transcription</keyword>
<gene>
    <name evidence="5" type="ORF">EGR_02209</name>
</gene>
<evidence type="ECO:0000256" key="2">
    <source>
        <dbReference type="ARBA" id="ARBA00023163"/>
    </source>
</evidence>
<dbReference type="EMBL" id="APAU02000010">
    <property type="protein sequence ID" value="EUB62768.1"/>
    <property type="molecule type" value="Genomic_DNA"/>
</dbReference>
<dbReference type="GO" id="GO:0031507">
    <property type="term" value="P:heterochromatin formation"/>
    <property type="evidence" value="ECO:0007669"/>
    <property type="project" value="TreeGrafter"/>
</dbReference>
<evidence type="ECO:0000256" key="3">
    <source>
        <dbReference type="SAM" id="SignalP"/>
    </source>
</evidence>
<dbReference type="Proteomes" id="UP000019149">
    <property type="component" value="Unassembled WGS sequence"/>
</dbReference>
<dbReference type="KEGG" id="egl:EGR_02209"/>
<keyword evidence="3" id="KW-0732">Signal</keyword>
<dbReference type="AlphaFoldDB" id="W6UNI6"/>
<feature type="domain" description="SET" evidence="4">
    <location>
        <begin position="52"/>
        <end position="178"/>
    </location>
</feature>
<feature type="signal peptide" evidence="3">
    <location>
        <begin position="1"/>
        <end position="20"/>
    </location>
</feature>
<dbReference type="GO" id="GO:0046976">
    <property type="term" value="F:histone H3K27 methyltransferase activity"/>
    <property type="evidence" value="ECO:0007669"/>
    <property type="project" value="TreeGrafter"/>
</dbReference>
<dbReference type="STRING" id="6210.W6UNI6"/>
<dbReference type="GeneID" id="36337924"/>
<dbReference type="GO" id="GO:0003682">
    <property type="term" value="F:chromatin binding"/>
    <property type="evidence" value="ECO:0007669"/>
    <property type="project" value="TreeGrafter"/>
</dbReference>
<dbReference type="CTD" id="36337924"/>
<dbReference type="Pfam" id="PF00856">
    <property type="entry name" value="SET"/>
    <property type="match status" value="1"/>
</dbReference>
<dbReference type="InterPro" id="IPR045318">
    <property type="entry name" value="EZH1/2-like"/>
</dbReference>
<dbReference type="PANTHER" id="PTHR45747:SF4">
    <property type="entry name" value="HISTONE-LYSINE N-METHYLTRANSFERASE E(Z)"/>
    <property type="match status" value="1"/>
</dbReference>
<dbReference type="PANTHER" id="PTHR45747">
    <property type="entry name" value="HISTONE-LYSINE N-METHYLTRANSFERASE E(Z)"/>
    <property type="match status" value="1"/>
</dbReference>
<accession>W6UNI6</accession>
<dbReference type="OrthoDB" id="6141102at2759"/>
<keyword evidence="6" id="KW-1185">Reference proteome</keyword>
<dbReference type="PROSITE" id="PS50280">
    <property type="entry name" value="SET"/>
    <property type="match status" value="1"/>
</dbReference>
<name>W6UNI6_ECHGR</name>
<organism evidence="5 6">
    <name type="scientific">Echinococcus granulosus</name>
    <name type="common">Hydatid tapeworm</name>
    <dbReference type="NCBI Taxonomy" id="6210"/>
    <lineage>
        <taxon>Eukaryota</taxon>
        <taxon>Metazoa</taxon>
        <taxon>Spiralia</taxon>
        <taxon>Lophotrochozoa</taxon>
        <taxon>Platyhelminthes</taxon>
        <taxon>Cestoda</taxon>
        <taxon>Eucestoda</taxon>
        <taxon>Cyclophyllidea</taxon>
        <taxon>Taeniidae</taxon>
        <taxon>Echinococcus</taxon>
        <taxon>Echinococcus granulosus group</taxon>
    </lineage>
</organism>
<sequence>MVSVLPLLQTFRCAVPIVFAHFVVQVQKTPVTILAPGVMNPAAAKKPATFVKNFVSAQSIVPIGFVPYRWGIFMKDGAEKNEFIYEYCGEIISQDEAERRGKIYDRTMCSFLFNLNRQFAVDAMRKGNKIRFANHSINPNCYAKTLDLMVWLTVRVLGLDGERRSSHRHLCKTSRPAG</sequence>
<evidence type="ECO:0000313" key="5">
    <source>
        <dbReference type="EMBL" id="EUB62768.1"/>
    </source>
</evidence>
<feature type="chain" id="PRO_5004885190" evidence="3">
    <location>
        <begin position="21"/>
        <end position="178"/>
    </location>
</feature>
<evidence type="ECO:0000313" key="6">
    <source>
        <dbReference type="Proteomes" id="UP000019149"/>
    </source>
</evidence>
<dbReference type="Gene3D" id="2.170.270.10">
    <property type="entry name" value="SET domain"/>
    <property type="match status" value="1"/>
</dbReference>
<comment type="caution">
    <text evidence="5">The sequence shown here is derived from an EMBL/GenBank/DDBJ whole genome shotgun (WGS) entry which is preliminary data.</text>
</comment>
<dbReference type="GO" id="GO:0032259">
    <property type="term" value="P:methylation"/>
    <property type="evidence" value="ECO:0007669"/>
    <property type="project" value="UniProtKB-KW"/>
</dbReference>
<reference evidence="5 6" key="1">
    <citation type="journal article" date="2013" name="Nat. Genet.">
        <title>The genome of the hydatid tapeworm Echinococcus granulosus.</title>
        <authorList>
            <person name="Zheng H."/>
            <person name="Zhang W."/>
            <person name="Zhang L."/>
            <person name="Zhang Z."/>
            <person name="Li J."/>
            <person name="Lu G."/>
            <person name="Zhu Y."/>
            <person name="Wang Y."/>
            <person name="Huang Y."/>
            <person name="Liu J."/>
            <person name="Kang H."/>
            <person name="Chen J."/>
            <person name="Wang L."/>
            <person name="Chen A."/>
            <person name="Yu S."/>
            <person name="Gao Z."/>
            <person name="Jin L."/>
            <person name="Gu W."/>
            <person name="Wang Z."/>
            <person name="Zhao L."/>
            <person name="Shi B."/>
            <person name="Wen H."/>
            <person name="Lin R."/>
            <person name="Jones M.K."/>
            <person name="Brejova B."/>
            <person name="Vinar T."/>
            <person name="Zhao G."/>
            <person name="McManus D.P."/>
            <person name="Chen Z."/>
            <person name="Zhou Y."/>
            <person name="Wang S."/>
        </authorList>
    </citation>
    <scope>NUCLEOTIDE SEQUENCE [LARGE SCALE GENOMIC DNA]</scope>
</reference>
<dbReference type="SUPFAM" id="SSF82199">
    <property type="entry name" value="SET domain"/>
    <property type="match status" value="1"/>
</dbReference>
<dbReference type="GO" id="GO:0035098">
    <property type="term" value="C:ESC/E(Z) complex"/>
    <property type="evidence" value="ECO:0007669"/>
    <property type="project" value="TreeGrafter"/>
</dbReference>
<protein>
    <submittedName>
        <fullName evidence="5">Histone-lysine N-methyltransferase E(Z)</fullName>
    </submittedName>
</protein>
<proteinExistence type="predicted"/>
<dbReference type="InterPro" id="IPR046341">
    <property type="entry name" value="SET_dom_sf"/>
</dbReference>
<dbReference type="RefSeq" id="XP_024353964.1">
    <property type="nucleotide sequence ID" value="XM_024491458.1"/>
</dbReference>